<accession>A0A660CD54</accession>
<comment type="caution">
    <text evidence="2">The sequence shown here is derived from an EMBL/GenBank/DDBJ whole genome shotgun (WGS) entry which is preliminary data.</text>
</comment>
<dbReference type="RefSeq" id="WP_048807256.1">
    <property type="nucleotide sequence ID" value="NZ_JOIJ01000011.1"/>
</dbReference>
<dbReference type="AlphaFoldDB" id="A0A660CD54"/>
<feature type="transmembrane region" description="Helical" evidence="1">
    <location>
        <begin position="55"/>
        <end position="80"/>
    </location>
</feature>
<feature type="transmembrane region" description="Helical" evidence="1">
    <location>
        <begin position="87"/>
        <end position="105"/>
    </location>
</feature>
<dbReference type="EMBL" id="VLJV01000001">
    <property type="protein sequence ID" value="TWH20334.1"/>
    <property type="molecule type" value="Genomic_DNA"/>
</dbReference>
<reference evidence="2 3" key="1">
    <citation type="submission" date="2019-07" db="EMBL/GenBank/DDBJ databases">
        <title>R&amp;d 2014.</title>
        <authorList>
            <person name="Klenk H.-P."/>
        </authorList>
    </citation>
    <scope>NUCLEOTIDE SEQUENCE [LARGE SCALE GENOMIC DNA]</scope>
    <source>
        <strain evidence="2 3">DSM 43194</strain>
    </source>
</reference>
<dbReference type="OrthoDB" id="572373at2"/>
<evidence type="ECO:0000256" key="1">
    <source>
        <dbReference type="SAM" id="Phobius"/>
    </source>
</evidence>
<evidence type="ECO:0000313" key="3">
    <source>
        <dbReference type="Proteomes" id="UP000317303"/>
    </source>
</evidence>
<keyword evidence="1" id="KW-0812">Transmembrane</keyword>
<sequence length="166" mass="17507">MSAVNSSSQRGKYPIQYAAVGVGAVFLVVGILGFIPGVTTGYDGMTFAGHESTAMLLGIFHISILHNIVHLIFGVAGLLLGRSLPGSRYYLVGGGIVYLVLWVYGLVVDLESGANFVPLNTADNWLHLFLGIGMIALGIVLWRMSAVDSAGRSRAAEDRPGGFANP</sequence>
<organism evidence="2 3">
    <name type="scientific">Prauserella rugosa</name>
    <dbReference type="NCBI Taxonomy" id="43354"/>
    <lineage>
        <taxon>Bacteria</taxon>
        <taxon>Bacillati</taxon>
        <taxon>Actinomycetota</taxon>
        <taxon>Actinomycetes</taxon>
        <taxon>Pseudonocardiales</taxon>
        <taxon>Pseudonocardiaceae</taxon>
        <taxon>Prauserella</taxon>
    </lineage>
</organism>
<proteinExistence type="predicted"/>
<keyword evidence="3" id="KW-1185">Reference proteome</keyword>
<keyword evidence="1" id="KW-0472">Membrane</keyword>
<gene>
    <name evidence="2" type="ORF">JD82_02180</name>
</gene>
<protein>
    <submittedName>
        <fullName evidence="2">Uncharacterized protein DUF4383</fullName>
    </submittedName>
</protein>
<feature type="transmembrane region" description="Helical" evidence="1">
    <location>
        <begin position="125"/>
        <end position="144"/>
    </location>
</feature>
<name>A0A660CD54_9PSEU</name>
<dbReference type="Pfam" id="PF14325">
    <property type="entry name" value="DUF4383"/>
    <property type="match status" value="1"/>
</dbReference>
<feature type="transmembrane region" description="Helical" evidence="1">
    <location>
        <begin position="15"/>
        <end position="35"/>
    </location>
</feature>
<evidence type="ECO:0000313" key="2">
    <source>
        <dbReference type="EMBL" id="TWH20334.1"/>
    </source>
</evidence>
<keyword evidence="1" id="KW-1133">Transmembrane helix</keyword>
<dbReference type="Proteomes" id="UP000317303">
    <property type="component" value="Unassembled WGS sequence"/>
</dbReference>